<dbReference type="AlphaFoldDB" id="A0A099F2D7"/>
<evidence type="ECO:0000313" key="1">
    <source>
        <dbReference type="EMBL" id="KGJ04855.1"/>
    </source>
</evidence>
<reference evidence="1 3" key="2">
    <citation type="submission" date="2014-10" db="EMBL/GenBank/DDBJ databases">
        <title>Paracoccus sanguinis sp. nov., isolated from clinical specimens of New York State patients.</title>
        <authorList>
            <person name="Mingle L.A."/>
            <person name="Cole J.A."/>
            <person name="Lapierre P."/>
            <person name="Musser K.A."/>
        </authorList>
    </citation>
    <scope>NUCLEOTIDE SEQUENCE [LARGE SCALE GENOMIC DNA]</scope>
    <source>
        <strain evidence="1 3">JCM 14014</strain>
    </source>
</reference>
<sequence length="126" mass="13362">MSDFESLGLKGGIWQGVIARAEPPGRLSLVHLGERIAEVLATPEGAGQWRIASAIPSGRLSDGVQTFLLLEDRGEGAAPLQPGARQLGKLTLAAGALLDDDLLAELDLMRSELDLVKRELRRLAAG</sequence>
<protein>
    <submittedName>
        <fullName evidence="1">Uncharacterized protein</fullName>
    </submittedName>
</protein>
<dbReference type="Proteomes" id="UP000029846">
    <property type="component" value="Unassembled WGS sequence"/>
</dbReference>
<evidence type="ECO:0000313" key="4">
    <source>
        <dbReference type="Proteomes" id="UP000182312"/>
    </source>
</evidence>
<proteinExistence type="predicted"/>
<gene>
    <name evidence="1" type="ORF">IT41_09345</name>
    <name evidence="2" type="ORF">SAMN04487972_108149</name>
</gene>
<dbReference type="RefSeq" id="WP_036740417.1">
    <property type="nucleotide sequence ID" value="NZ_FOJO01000008.1"/>
</dbReference>
<evidence type="ECO:0000313" key="3">
    <source>
        <dbReference type="Proteomes" id="UP000029846"/>
    </source>
</evidence>
<keyword evidence="3" id="KW-1185">Reference proteome</keyword>
<reference evidence="1 3" key="1">
    <citation type="submission" date="2014-09" db="EMBL/GenBank/DDBJ databases">
        <authorList>
            <person name="McGinnis J.M."/>
            <person name="Wolfgang W.J."/>
        </authorList>
    </citation>
    <scope>NUCLEOTIDE SEQUENCE [LARGE SCALE GENOMIC DNA]</scope>
    <source>
        <strain evidence="1 3">JCM 14014</strain>
    </source>
</reference>
<accession>A0A099F2D7</accession>
<name>A0A099F2D7_9RHOB</name>
<dbReference type="Proteomes" id="UP000182312">
    <property type="component" value="Unassembled WGS sequence"/>
</dbReference>
<organism evidence="1 3">
    <name type="scientific">Paracoccus halophilus</name>
    <dbReference type="NCBI Taxonomy" id="376733"/>
    <lineage>
        <taxon>Bacteria</taxon>
        <taxon>Pseudomonadati</taxon>
        <taxon>Pseudomonadota</taxon>
        <taxon>Alphaproteobacteria</taxon>
        <taxon>Rhodobacterales</taxon>
        <taxon>Paracoccaceae</taxon>
        <taxon>Paracoccus</taxon>
    </lineage>
</organism>
<dbReference type="eggNOG" id="ENOG5032S9D">
    <property type="taxonomic scope" value="Bacteria"/>
</dbReference>
<dbReference type="EMBL" id="JRKN01000009">
    <property type="protein sequence ID" value="KGJ04855.1"/>
    <property type="molecule type" value="Genomic_DNA"/>
</dbReference>
<dbReference type="EMBL" id="FOJO01000008">
    <property type="protein sequence ID" value="SFA51524.1"/>
    <property type="molecule type" value="Genomic_DNA"/>
</dbReference>
<reference evidence="2 4" key="3">
    <citation type="submission" date="2016-10" db="EMBL/GenBank/DDBJ databases">
        <authorList>
            <person name="de Groot N.N."/>
        </authorList>
    </citation>
    <scope>NUCLEOTIDE SEQUENCE [LARGE SCALE GENOMIC DNA]</scope>
    <source>
        <strain evidence="2 4">CGMCC 1.6117</strain>
    </source>
</reference>
<dbReference type="OrthoDB" id="7772846at2"/>
<evidence type="ECO:0000313" key="2">
    <source>
        <dbReference type="EMBL" id="SFA51524.1"/>
    </source>
</evidence>
<dbReference type="STRING" id="376733.SAMN04487972_108149"/>